<dbReference type="Gene3D" id="3.30.420.10">
    <property type="entry name" value="Ribonuclease H-like superfamily/Ribonuclease H"/>
    <property type="match status" value="1"/>
</dbReference>
<comment type="caution">
    <text evidence="2">The sequence shown here is derived from an EMBL/GenBank/DDBJ whole genome shotgun (WGS) entry which is preliminary data.</text>
</comment>
<dbReference type="InterPro" id="IPR044876">
    <property type="entry name" value="HRDC_dom_sf"/>
</dbReference>
<dbReference type="SUPFAM" id="SSF53098">
    <property type="entry name" value="Ribonuclease H-like"/>
    <property type="match status" value="1"/>
</dbReference>
<dbReference type="GO" id="GO:0000166">
    <property type="term" value="F:nucleotide binding"/>
    <property type="evidence" value="ECO:0007669"/>
    <property type="project" value="InterPro"/>
</dbReference>
<evidence type="ECO:0000313" key="2">
    <source>
        <dbReference type="EMBL" id="RMB60094.1"/>
    </source>
</evidence>
<dbReference type="Proteomes" id="UP000275256">
    <property type="component" value="Unassembled WGS sequence"/>
</dbReference>
<protein>
    <submittedName>
        <fullName evidence="2">Ribonuclease D</fullName>
    </submittedName>
</protein>
<dbReference type="Pfam" id="PF18305">
    <property type="entry name" value="DNA_pol_A_exoN"/>
    <property type="match status" value="1"/>
</dbReference>
<dbReference type="Pfam" id="PF01612">
    <property type="entry name" value="DNA_pol_A_exo1"/>
    <property type="match status" value="1"/>
</dbReference>
<dbReference type="Gene3D" id="1.10.150.80">
    <property type="entry name" value="HRDC domain"/>
    <property type="match status" value="2"/>
</dbReference>
<proteinExistence type="predicted"/>
<dbReference type="InterPro" id="IPR010997">
    <property type="entry name" value="HRDC-like_sf"/>
</dbReference>
<reference evidence="2 3" key="1">
    <citation type="submission" date="2018-10" db="EMBL/GenBank/DDBJ databases">
        <title>Tessaracoccus antarcticuss sp. nov., isolated from sediment.</title>
        <authorList>
            <person name="Zhou L.Y."/>
            <person name="Du Z.J."/>
        </authorList>
    </citation>
    <scope>NUCLEOTIDE SEQUENCE [LARGE SCALE GENOMIC DNA]</scope>
    <source>
        <strain evidence="2 3">JDX10</strain>
    </source>
</reference>
<keyword evidence="3" id="KW-1185">Reference proteome</keyword>
<sequence>MSAGYVEHSREPLREVVATPEALAECMASLASGEGPVAFDAERAHGHRYWPKAYLFQIRRRGAGTWLVDPLPFEVDGVARLEGLGDCCGDALWLVHAASQDLPCMRDAGIRPGHLFDTELAARLLGEPSAGLAPLLERKLGISLEKAHSADNWATRPLPESWLDYAALDVDYLLELHEILRDELQAMGRLSWAEEEFAATLVQFSKEPAPRIDPWRRLTGVTSLKSPRQLAVARALWEERDTIGRTRDRPPGRILPDPAIVELAQRVSPSGPLPGPSDFATIRGFQNRSGQRYRSNWLRAIATVEGMDTTSYPSRRPPSNGLPHPRNWDRHHPGAAELWWKVKPAVDELGCDLAMQPSLVAPPAIIQQVVFDHAKEPDFTVALQRLGARSWQVEFLAPLLNEVSGRV</sequence>
<dbReference type="EMBL" id="REFW01000002">
    <property type="protein sequence ID" value="RMB60094.1"/>
    <property type="molecule type" value="Genomic_DNA"/>
</dbReference>
<name>A0A3M0G5H4_9ACTN</name>
<dbReference type="InterPro" id="IPR012337">
    <property type="entry name" value="RNaseH-like_sf"/>
</dbReference>
<dbReference type="CDD" id="cd06142">
    <property type="entry name" value="RNaseD_exo"/>
    <property type="match status" value="1"/>
</dbReference>
<dbReference type="OrthoDB" id="144122at2"/>
<gene>
    <name evidence="2" type="ORF">EAX62_10335</name>
</gene>
<evidence type="ECO:0000313" key="3">
    <source>
        <dbReference type="Proteomes" id="UP000275256"/>
    </source>
</evidence>
<dbReference type="InterPro" id="IPR051086">
    <property type="entry name" value="RNase_D-like"/>
</dbReference>
<dbReference type="SUPFAM" id="SSF47819">
    <property type="entry name" value="HRDC-like"/>
    <property type="match status" value="1"/>
</dbReference>
<dbReference type="InterPro" id="IPR036397">
    <property type="entry name" value="RNaseH_sf"/>
</dbReference>
<dbReference type="GO" id="GO:0006139">
    <property type="term" value="P:nucleobase-containing compound metabolic process"/>
    <property type="evidence" value="ECO:0007669"/>
    <property type="project" value="InterPro"/>
</dbReference>
<dbReference type="InterPro" id="IPR002121">
    <property type="entry name" value="HRDC_dom"/>
</dbReference>
<dbReference type="PANTHER" id="PTHR47649:SF1">
    <property type="entry name" value="RIBONUCLEASE D"/>
    <property type="match status" value="1"/>
</dbReference>
<dbReference type="Pfam" id="PF00570">
    <property type="entry name" value="HRDC"/>
    <property type="match status" value="1"/>
</dbReference>
<dbReference type="GO" id="GO:0008408">
    <property type="term" value="F:3'-5' exonuclease activity"/>
    <property type="evidence" value="ECO:0007669"/>
    <property type="project" value="InterPro"/>
</dbReference>
<dbReference type="PANTHER" id="PTHR47649">
    <property type="entry name" value="RIBONUCLEASE D"/>
    <property type="match status" value="1"/>
</dbReference>
<dbReference type="SMART" id="SM00474">
    <property type="entry name" value="35EXOc"/>
    <property type="match status" value="1"/>
</dbReference>
<evidence type="ECO:0000259" key="1">
    <source>
        <dbReference type="SMART" id="SM00474"/>
    </source>
</evidence>
<accession>A0A3M0G5H4</accession>
<dbReference type="InterPro" id="IPR002562">
    <property type="entry name" value="3'-5'_exonuclease_dom"/>
</dbReference>
<dbReference type="RefSeq" id="WP_121901574.1">
    <property type="nucleotide sequence ID" value="NZ_REFW01000002.1"/>
</dbReference>
<dbReference type="AlphaFoldDB" id="A0A3M0G5H4"/>
<feature type="domain" description="3'-5' exonuclease" evidence="1">
    <location>
        <begin position="14"/>
        <end position="185"/>
    </location>
</feature>
<organism evidence="2 3">
    <name type="scientific">Tessaracoccus antarcticus</name>
    <dbReference type="NCBI Taxonomy" id="2479848"/>
    <lineage>
        <taxon>Bacteria</taxon>
        <taxon>Bacillati</taxon>
        <taxon>Actinomycetota</taxon>
        <taxon>Actinomycetes</taxon>
        <taxon>Propionibacteriales</taxon>
        <taxon>Propionibacteriaceae</taxon>
        <taxon>Tessaracoccus</taxon>
    </lineage>
</organism>
<dbReference type="InterPro" id="IPR041605">
    <property type="entry name" value="Exo_C"/>
</dbReference>
<dbReference type="GO" id="GO:0003676">
    <property type="term" value="F:nucleic acid binding"/>
    <property type="evidence" value="ECO:0007669"/>
    <property type="project" value="InterPro"/>
</dbReference>